<dbReference type="CDD" id="cd03257">
    <property type="entry name" value="ABC_NikE_OppD_transporters"/>
    <property type="match status" value="1"/>
</dbReference>
<dbReference type="Proteomes" id="UP000244089">
    <property type="component" value="Unassembled WGS sequence"/>
</dbReference>
<protein>
    <submittedName>
        <fullName evidence="11">Peptide/nickel transport system ATP-binding protein</fullName>
    </submittedName>
</protein>
<evidence type="ECO:0000256" key="3">
    <source>
        <dbReference type="ARBA" id="ARBA00022448"/>
    </source>
</evidence>
<evidence type="ECO:0000256" key="4">
    <source>
        <dbReference type="ARBA" id="ARBA00022475"/>
    </source>
</evidence>
<dbReference type="SUPFAM" id="SSF52540">
    <property type="entry name" value="P-loop containing nucleoside triphosphate hydrolases"/>
    <property type="match status" value="1"/>
</dbReference>
<dbReference type="InterPro" id="IPR027417">
    <property type="entry name" value="P-loop_NTPase"/>
</dbReference>
<comment type="caution">
    <text evidence="11">The sequence shown here is derived from an EMBL/GenBank/DDBJ whole genome shotgun (WGS) entry which is preliminary data.</text>
</comment>
<keyword evidence="6" id="KW-0547">Nucleotide-binding</keyword>
<dbReference type="FunFam" id="3.40.50.300:FF:000016">
    <property type="entry name" value="Oligopeptide ABC transporter ATP-binding component"/>
    <property type="match status" value="1"/>
</dbReference>
<keyword evidence="3" id="KW-0813">Transport</keyword>
<name>A0A2T5RJG2_9FIRM</name>
<evidence type="ECO:0000313" key="11">
    <source>
        <dbReference type="EMBL" id="PTV98745.1"/>
    </source>
</evidence>
<organism evidence="11 12">
    <name type="scientific">Halanaerobium saccharolyticum</name>
    <dbReference type="NCBI Taxonomy" id="43595"/>
    <lineage>
        <taxon>Bacteria</taxon>
        <taxon>Bacillati</taxon>
        <taxon>Bacillota</taxon>
        <taxon>Clostridia</taxon>
        <taxon>Halanaerobiales</taxon>
        <taxon>Halanaerobiaceae</taxon>
        <taxon>Halanaerobium</taxon>
    </lineage>
</organism>
<dbReference type="OrthoDB" id="41661at2"/>
<comment type="subcellular location">
    <subcellularLocation>
        <location evidence="1">Cell membrane</location>
        <topology evidence="1">Peripheral membrane protein</topology>
    </subcellularLocation>
</comment>
<dbReference type="GO" id="GO:0015833">
    <property type="term" value="P:peptide transport"/>
    <property type="evidence" value="ECO:0007669"/>
    <property type="project" value="InterPro"/>
</dbReference>
<evidence type="ECO:0000256" key="2">
    <source>
        <dbReference type="ARBA" id="ARBA00005417"/>
    </source>
</evidence>
<evidence type="ECO:0000256" key="1">
    <source>
        <dbReference type="ARBA" id="ARBA00004202"/>
    </source>
</evidence>
<evidence type="ECO:0000313" key="12">
    <source>
        <dbReference type="Proteomes" id="UP000244089"/>
    </source>
</evidence>
<evidence type="ECO:0000256" key="7">
    <source>
        <dbReference type="ARBA" id="ARBA00022840"/>
    </source>
</evidence>
<dbReference type="InterPro" id="IPR050388">
    <property type="entry name" value="ABC_Ni/Peptide_Import"/>
</dbReference>
<evidence type="ECO:0000256" key="6">
    <source>
        <dbReference type="ARBA" id="ARBA00022741"/>
    </source>
</evidence>
<keyword evidence="9" id="KW-0472">Membrane</keyword>
<proteinExistence type="inferred from homology"/>
<keyword evidence="8" id="KW-1278">Translocase</keyword>
<comment type="similarity">
    <text evidence="2">Belongs to the ABC transporter superfamily.</text>
</comment>
<dbReference type="GO" id="GO:0005524">
    <property type="term" value="F:ATP binding"/>
    <property type="evidence" value="ECO:0007669"/>
    <property type="project" value="UniProtKB-KW"/>
</dbReference>
<accession>A0A2T5RJG2</accession>
<dbReference type="Pfam" id="PF08352">
    <property type="entry name" value="oligo_HPY"/>
    <property type="match status" value="1"/>
</dbReference>
<dbReference type="RefSeq" id="WP_108140045.1">
    <property type="nucleotide sequence ID" value="NZ_QAXS01000014.1"/>
</dbReference>
<dbReference type="NCBIfam" id="TIGR01727">
    <property type="entry name" value="oligo_HPY"/>
    <property type="match status" value="1"/>
</dbReference>
<dbReference type="PANTHER" id="PTHR43297:SF14">
    <property type="entry name" value="ATPASE AAA-TYPE CORE DOMAIN-CONTAINING PROTEIN"/>
    <property type="match status" value="1"/>
</dbReference>
<keyword evidence="5" id="KW-0997">Cell inner membrane</keyword>
<dbReference type="SMART" id="SM00382">
    <property type="entry name" value="AAA"/>
    <property type="match status" value="1"/>
</dbReference>
<evidence type="ECO:0000256" key="5">
    <source>
        <dbReference type="ARBA" id="ARBA00022519"/>
    </source>
</evidence>
<keyword evidence="4" id="KW-1003">Cell membrane</keyword>
<dbReference type="AlphaFoldDB" id="A0A2T5RJG2"/>
<dbReference type="InterPro" id="IPR017871">
    <property type="entry name" value="ABC_transporter-like_CS"/>
</dbReference>
<dbReference type="PROSITE" id="PS50893">
    <property type="entry name" value="ABC_TRANSPORTER_2"/>
    <property type="match status" value="1"/>
</dbReference>
<evidence type="ECO:0000256" key="8">
    <source>
        <dbReference type="ARBA" id="ARBA00022967"/>
    </source>
</evidence>
<dbReference type="GO" id="GO:0005886">
    <property type="term" value="C:plasma membrane"/>
    <property type="evidence" value="ECO:0007669"/>
    <property type="project" value="UniProtKB-SubCell"/>
</dbReference>
<dbReference type="EMBL" id="QAXS01000014">
    <property type="protein sequence ID" value="PTV98745.1"/>
    <property type="molecule type" value="Genomic_DNA"/>
</dbReference>
<sequence>MANNNILEVENLNVHFHTDEGIVRALNGVDFKVERGEAVGIVGESGCGKSVTSTSVMRLLPGVGEIAAGTIKYYDKNKKQHDIINLKADGEHMRSIRGPEMSMIFQEPMTAFSPVHTIGNQIIEKLLYHEDIDKDEARRKALELLKKVGISKPEQRIDEYPFQYSGGMRQRAMIAMGLACEPQLLIADEPTTALDVTIQAQVLKLIKKMQADYNLSLILITHDLGVIAHMVDYVNVMYLGRVVESGPVEEIFDNPAHPYTQDLLKSIPRMTGNEGKLASIEGAVPDAYSLPKGCPFHTRCRKKIGEVCESAYPERQEISADHYVNCYLHQDLGDK</sequence>
<evidence type="ECO:0000256" key="9">
    <source>
        <dbReference type="ARBA" id="ARBA00023136"/>
    </source>
</evidence>
<dbReference type="InterPro" id="IPR003593">
    <property type="entry name" value="AAA+_ATPase"/>
</dbReference>
<keyword evidence="7 11" id="KW-0067">ATP-binding</keyword>
<reference evidence="11 12" key="1">
    <citation type="submission" date="2018-04" db="EMBL/GenBank/DDBJ databases">
        <title>Subsurface microbial communities from deep shales in Ohio and West Virginia, USA.</title>
        <authorList>
            <person name="Wrighton K."/>
        </authorList>
    </citation>
    <scope>NUCLEOTIDE SEQUENCE [LARGE SCALE GENOMIC DNA]</scope>
    <source>
        <strain evidence="11 12">WC1</strain>
    </source>
</reference>
<evidence type="ECO:0000259" key="10">
    <source>
        <dbReference type="PROSITE" id="PS50893"/>
    </source>
</evidence>
<dbReference type="PANTHER" id="PTHR43297">
    <property type="entry name" value="OLIGOPEPTIDE TRANSPORT ATP-BINDING PROTEIN APPD"/>
    <property type="match status" value="1"/>
</dbReference>
<dbReference type="InterPro" id="IPR003439">
    <property type="entry name" value="ABC_transporter-like_ATP-bd"/>
</dbReference>
<feature type="domain" description="ABC transporter" evidence="10">
    <location>
        <begin position="9"/>
        <end position="264"/>
    </location>
</feature>
<dbReference type="Gene3D" id="3.40.50.300">
    <property type="entry name" value="P-loop containing nucleotide triphosphate hydrolases"/>
    <property type="match status" value="1"/>
</dbReference>
<gene>
    <name evidence="11" type="ORF">C8C76_11412</name>
</gene>
<dbReference type="PROSITE" id="PS00211">
    <property type="entry name" value="ABC_TRANSPORTER_1"/>
    <property type="match status" value="1"/>
</dbReference>
<dbReference type="Pfam" id="PF00005">
    <property type="entry name" value="ABC_tran"/>
    <property type="match status" value="1"/>
</dbReference>
<dbReference type="InterPro" id="IPR013563">
    <property type="entry name" value="Oligopep_ABC_C"/>
</dbReference>
<dbReference type="GO" id="GO:0016887">
    <property type="term" value="F:ATP hydrolysis activity"/>
    <property type="evidence" value="ECO:0007669"/>
    <property type="project" value="InterPro"/>
</dbReference>